<gene>
    <name evidence="1" type="ORF">JYE49_07755</name>
</gene>
<sequence length="565" mass="63391">MKNTIRKIVRIAVTGILFLLLFTGNAFAVRERTLTASCPSVSGEKVTARWKRGEMTLFLPGCWDLTKISLELEGSETILLGDDRTEAVAGRETDLSGLNGQKIQVLDGGGENRGMLTIMQGSDIPALLLQVDGEKLKKVNNSKKNVITEGHAAYIEADGTVTYDGTLEQLKGRGNNSFRYSKKPYQIKLGEKASLSGMGKGKTWVLLANWVDVSLLRNQIVLDMSREIGLKNAVDCVQADVWINGNYQGLYLITEKIQIGGDRIDIANLEKATEKVNSEPFNAGPIITEKSSAYPLIRSYPDIKDPEDVTGGYILTIEKKARMKNYVLAGFRTKEELNIRIKEPTYPSRGQAEYLFARITEMHKALLAKDGIEPETGKSYEEYLDVTSFAQRFLIEEWTKNYDFTGGSQFLYKDSDLNDPLIYAGPSWDYDLCFGNMNDRGYPPTGKYLTAYRRNGNLYWLLYNHMAFRQKVGEIWAKTFRSATAVLLGDKEAETEGEVRSLDEYADRIDASVKMNYTRWNVSRDATGPGSGGSFERAVVYLKKWIAERTAWMDAEYTPSAEKAE</sequence>
<proteinExistence type="predicted"/>
<dbReference type="Proteomes" id="UP000682782">
    <property type="component" value="Chromosome"/>
</dbReference>
<name>A0AC61NIX6_9FIRM</name>
<keyword evidence="1" id="KW-0808">Transferase</keyword>
<protein>
    <submittedName>
        <fullName evidence="1">CotH kinase family protein</fullName>
    </submittedName>
</protein>
<organism evidence="1 2">
    <name type="scientific">Aristaeella hokkaidonensis</name>
    <dbReference type="NCBI Taxonomy" id="3046382"/>
    <lineage>
        <taxon>Bacteria</taxon>
        <taxon>Bacillati</taxon>
        <taxon>Bacillota</taxon>
        <taxon>Clostridia</taxon>
        <taxon>Eubacteriales</taxon>
        <taxon>Aristaeellaceae</taxon>
        <taxon>Aristaeella</taxon>
    </lineage>
</organism>
<keyword evidence="1" id="KW-0418">Kinase</keyword>
<evidence type="ECO:0000313" key="1">
    <source>
        <dbReference type="EMBL" id="QUC65783.1"/>
    </source>
</evidence>
<evidence type="ECO:0000313" key="2">
    <source>
        <dbReference type="Proteomes" id="UP000682782"/>
    </source>
</evidence>
<reference evidence="1" key="1">
    <citation type="submission" date="2021-01" db="EMBL/GenBank/DDBJ databases">
        <title>Complete genome sequence of Clostridiales bacterium R-7.</title>
        <authorList>
            <person name="Mahoney-Kurpe S.C."/>
            <person name="Palevich N."/>
            <person name="Koike S."/>
            <person name="Moon C.D."/>
            <person name="Attwood G.T."/>
        </authorList>
    </citation>
    <scope>NUCLEOTIDE SEQUENCE</scope>
    <source>
        <strain evidence="1">R-7</strain>
    </source>
</reference>
<dbReference type="EMBL" id="CP068393">
    <property type="protein sequence ID" value="QUC65783.1"/>
    <property type="molecule type" value="Genomic_DNA"/>
</dbReference>
<keyword evidence="2" id="KW-1185">Reference proteome</keyword>
<accession>A0AC61NIX6</accession>